<gene>
    <name evidence="2" type="ORF">A2937_02310</name>
</gene>
<dbReference type="EMBL" id="MHUW01000021">
    <property type="protein sequence ID" value="OHA83016.1"/>
    <property type="molecule type" value="Genomic_DNA"/>
</dbReference>
<sequence>MCYPSFSSRKGAGVLFVEVFMNQKKRAGLVNGVVVSLLVISFLLIVFQPITRIMQLMQDTSVTARH</sequence>
<keyword evidence="1" id="KW-0812">Transmembrane</keyword>
<name>A0A1G2SD73_9BACT</name>
<feature type="transmembrane region" description="Helical" evidence="1">
    <location>
        <begin position="28"/>
        <end position="47"/>
    </location>
</feature>
<evidence type="ECO:0000313" key="2">
    <source>
        <dbReference type="EMBL" id="OHA83016.1"/>
    </source>
</evidence>
<protein>
    <submittedName>
        <fullName evidence="2">Uncharacterized protein</fullName>
    </submittedName>
</protein>
<dbReference type="AlphaFoldDB" id="A0A1G2SD73"/>
<dbReference type="Proteomes" id="UP000177987">
    <property type="component" value="Unassembled WGS sequence"/>
</dbReference>
<organism evidence="2 3">
    <name type="scientific">Candidatus Yonathbacteria bacterium RIFCSPLOWO2_01_FULL_47_33b</name>
    <dbReference type="NCBI Taxonomy" id="1802727"/>
    <lineage>
        <taxon>Bacteria</taxon>
        <taxon>Candidatus Yonathiibacteriota</taxon>
    </lineage>
</organism>
<evidence type="ECO:0000256" key="1">
    <source>
        <dbReference type="SAM" id="Phobius"/>
    </source>
</evidence>
<comment type="caution">
    <text evidence="2">The sequence shown here is derived from an EMBL/GenBank/DDBJ whole genome shotgun (WGS) entry which is preliminary data.</text>
</comment>
<keyword evidence="1" id="KW-0472">Membrane</keyword>
<reference evidence="2 3" key="1">
    <citation type="journal article" date="2016" name="Nat. Commun.">
        <title>Thousands of microbial genomes shed light on interconnected biogeochemical processes in an aquifer system.</title>
        <authorList>
            <person name="Anantharaman K."/>
            <person name="Brown C.T."/>
            <person name="Hug L.A."/>
            <person name="Sharon I."/>
            <person name="Castelle C.J."/>
            <person name="Probst A.J."/>
            <person name="Thomas B.C."/>
            <person name="Singh A."/>
            <person name="Wilkins M.J."/>
            <person name="Karaoz U."/>
            <person name="Brodie E.L."/>
            <person name="Williams K.H."/>
            <person name="Hubbard S.S."/>
            <person name="Banfield J.F."/>
        </authorList>
    </citation>
    <scope>NUCLEOTIDE SEQUENCE [LARGE SCALE GENOMIC DNA]</scope>
</reference>
<keyword evidence="1" id="KW-1133">Transmembrane helix</keyword>
<evidence type="ECO:0000313" key="3">
    <source>
        <dbReference type="Proteomes" id="UP000177987"/>
    </source>
</evidence>
<proteinExistence type="predicted"/>
<accession>A0A1G2SD73</accession>